<dbReference type="Gene3D" id="3.30.1490.20">
    <property type="entry name" value="ATP-grasp fold, A domain"/>
    <property type="match status" value="1"/>
</dbReference>
<dbReference type="KEGG" id="rmu:RMDY18_02990"/>
<evidence type="ECO:0000259" key="14">
    <source>
        <dbReference type="PROSITE" id="PS50975"/>
    </source>
</evidence>
<dbReference type="InterPro" id="IPR037123">
    <property type="entry name" value="PRibGlycinamide_synth_C_sf"/>
</dbReference>
<dbReference type="EC" id="6.3.4.13" evidence="4 12"/>
<keyword evidence="8 13" id="KW-0067">ATP-binding</keyword>
<evidence type="ECO:0000256" key="3">
    <source>
        <dbReference type="ARBA" id="ARBA00005174"/>
    </source>
</evidence>
<dbReference type="PANTHER" id="PTHR43472">
    <property type="entry name" value="PHOSPHORIBOSYLAMINE--GLYCINE LIGASE"/>
    <property type="match status" value="1"/>
</dbReference>
<dbReference type="HAMAP" id="MF_00138">
    <property type="entry name" value="GARS"/>
    <property type="match status" value="1"/>
</dbReference>
<dbReference type="AlphaFoldDB" id="D2NR55"/>
<evidence type="ECO:0000256" key="9">
    <source>
        <dbReference type="ARBA" id="ARBA00038345"/>
    </source>
</evidence>
<dbReference type="Proteomes" id="UP000001883">
    <property type="component" value="Chromosome"/>
</dbReference>
<evidence type="ECO:0000256" key="13">
    <source>
        <dbReference type="PROSITE-ProRule" id="PRU00409"/>
    </source>
</evidence>
<dbReference type="InterPro" id="IPR016185">
    <property type="entry name" value="PreATP-grasp_dom_sf"/>
</dbReference>
<evidence type="ECO:0000256" key="7">
    <source>
        <dbReference type="ARBA" id="ARBA00022755"/>
    </source>
</evidence>
<dbReference type="GO" id="GO:0004637">
    <property type="term" value="F:phosphoribosylamine-glycine ligase activity"/>
    <property type="evidence" value="ECO:0007669"/>
    <property type="project" value="UniProtKB-UniRule"/>
</dbReference>
<evidence type="ECO:0000256" key="10">
    <source>
        <dbReference type="ARBA" id="ARBA00042242"/>
    </source>
</evidence>
<sequence length="465" mass="49103">MRLFSQRAFLRMCRYMRRAAFLVCSAHIFERVPGTLNTMKVLVLGPGGREHAIIRALLRDPEVTEVHSAPGNAGIAQDVPVHAIDANDPAQATALARELNADLVVIGPEAPLVAGVSDALREAGFDVFGPSAAAAQLEGSKAFAKQVMEEASVPTARAYVAKNAAEAQAALDEFGAPYVVKDDGLAAGKGVVVTEDRAAALEHAQACFNAGGTVVIEEFLDGPEVSLFVISDGKNVLPLSPAQDFKRIFDNDEGPNTGGMGAYTPLPWLPEGFVQEVVEKVARPTVARMAERGTPFVGVLFCGLAVTSRGVRVIEFNARFGDPETQAVLARLRTPLGQLLRAAARGEISEGTELDWDPRTAVDVVMAAENYPGTPRKGDAISGLDEANALEGVHVIHAGTVVSGEEIHTAGGRVLAVVALGENLGAARNAAYEGVRAISWAGAQYRTDIALKAVENRIHIPAPRD</sequence>
<comment type="pathway">
    <text evidence="3 12">Purine metabolism; IMP biosynthesis via de novo pathway; N(1)-(5-phospho-D-ribosyl)glycinamide from 5-phospho-alpha-D-ribose 1-diphosphate: step 2/2.</text>
</comment>
<dbReference type="NCBIfam" id="TIGR00877">
    <property type="entry name" value="purD"/>
    <property type="match status" value="1"/>
</dbReference>
<comment type="cofactor">
    <cofactor evidence="2">
        <name>Mg(2+)</name>
        <dbReference type="ChEBI" id="CHEBI:18420"/>
    </cofactor>
</comment>
<reference evidence="15 16" key="2">
    <citation type="journal article" date="2010" name="J Osaka Dent Univ">
        <title>Isolation and identification of Rothia mucilaginosa from persistent apical periodontitis lesions.</title>
        <authorList>
            <person name="Yamane K."/>
            <person name="Yoshida M."/>
            <person name="Fujihira T."/>
            <person name="Baba T."/>
            <person name="Tsuji N."/>
            <person name="Hayashi H."/>
            <person name="Sugimori C."/>
            <person name="Yamanaka T."/>
            <person name="Mashimo C."/>
            <person name="Nambu T."/>
            <person name="Kawai H."/>
            <person name="Fukushima H."/>
        </authorList>
    </citation>
    <scope>NUCLEOTIDE SEQUENCE [LARGE SCALE GENOMIC DNA]</scope>
    <source>
        <strain evidence="15 16">DY-18</strain>
    </source>
</reference>
<dbReference type="Gene3D" id="3.30.470.20">
    <property type="entry name" value="ATP-grasp fold, B domain"/>
    <property type="match status" value="1"/>
</dbReference>
<dbReference type="PANTHER" id="PTHR43472:SF1">
    <property type="entry name" value="PHOSPHORIBOSYLAMINE--GLYCINE LIGASE, CHLOROPLASTIC"/>
    <property type="match status" value="1"/>
</dbReference>
<dbReference type="InterPro" id="IPR020560">
    <property type="entry name" value="PRibGlycinamide_synth_C-dom"/>
</dbReference>
<dbReference type="FunFam" id="3.90.600.10:FF:000001">
    <property type="entry name" value="Trifunctional purine biosynthetic protein adenosine-3"/>
    <property type="match status" value="1"/>
</dbReference>
<name>D2NR55_ROTMD</name>
<dbReference type="SUPFAM" id="SSF51246">
    <property type="entry name" value="Rudiment single hybrid motif"/>
    <property type="match status" value="1"/>
</dbReference>
<dbReference type="InterPro" id="IPR011761">
    <property type="entry name" value="ATP-grasp"/>
</dbReference>
<dbReference type="eggNOG" id="COG0151">
    <property type="taxonomic scope" value="Bacteria"/>
</dbReference>
<dbReference type="InterPro" id="IPR020559">
    <property type="entry name" value="PRibGlycinamide_synth_CS"/>
</dbReference>
<reference evidence="15 16" key="3">
    <citation type="journal article" date="2010" name="Sequencing">
        <title>Complete Genome Sequence of Rothia mucilaginosa DY-18: A Clinical Isolate with Dense Meshwork-Like Structures from a Persistent Apical Periodontitis Lesion.</title>
        <authorList>
            <person name="Yamane K."/>
            <person name="Nambu T."/>
            <person name="Yamanaka T."/>
            <person name="Mashimo C."/>
            <person name="Sugimori C."/>
            <person name="Leung K.-P."/>
            <person name="Fukushima H."/>
        </authorList>
    </citation>
    <scope>NUCLEOTIDE SEQUENCE [LARGE SCALE GENOMIC DNA]</scope>
    <source>
        <strain evidence="15 16">DY-18</strain>
    </source>
</reference>
<evidence type="ECO:0000256" key="12">
    <source>
        <dbReference type="HAMAP-Rule" id="MF_00138"/>
    </source>
</evidence>
<dbReference type="SUPFAM" id="SSF56059">
    <property type="entry name" value="Glutathione synthetase ATP-binding domain-like"/>
    <property type="match status" value="1"/>
</dbReference>
<dbReference type="EMBL" id="AP011540">
    <property type="protein sequence ID" value="BAI64131.1"/>
    <property type="molecule type" value="Genomic_DNA"/>
</dbReference>
<keyword evidence="6 13" id="KW-0547">Nucleotide-binding</keyword>
<organism evidence="15 16">
    <name type="scientific">Rothia mucilaginosa (strain DY-18)</name>
    <name type="common">Stomatococcus mucilaginosus</name>
    <dbReference type="NCBI Taxonomy" id="680646"/>
    <lineage>
        <taxon>Bacteria</taxon>
        <taxon>Bacillati</taxon>
        <taxon>Actinomycetota</taxon>
        <taxon>Actinomycetes</taxon>
        <taxon>Micrococcales</taxon>
        <taxon>Micrococcaceae</taxon>
        <taxon>Rothia</taxon>
    </lineage>
</organism>
<dbReference type="GO" id="GO:0009113">
    <property type="term" value="P:purine nucleobase biosynthetic process"/>
    <property type="evidence" value="ECO:0007669"/>
    <property type="project" value="InterPro"/>
</dbReference>
<keyword evidence="16" id="KW-1185">Reference proteome</keyword>
<keyword evidence="5 12" id="KW-0436">Ligase</keyword>
<dbReference type="PROSITE" id="PS50975">
    <property type="entry name" value="ATP_GRASP"/>
    <property type="match status" value="1"/>
</dbReference>
<dbReference type="Gene3D" id="3.40.50.20">
    <property type="match status" value="1"/>
</dbReference>
<dbReference type="Gene3D" id="3.90.600.10">
    <property type="entry name" value="Phosphoribosylglycinamide synthetase, C-terminal domain"/>
    <property type="match status" value="1"/>
</dbReference>
<dbReference type="HOGENOM" id="CLU_027420_3_1_11"/>
<protein>
    <recommendedName>
        <fullName evidence="4 12">Phosphoribosylamine--glycine ligase</fullName>
        <ecNumber evidence="4 12">6.3.4.13</ecNumber>
    </recommendedName>
    <alternativeName>
        <fullName evidence="12">GARS</fullName>
    </alternativeName>
    <alternativeName>
        <fullName evidence="10 12">Glycinamide ribonucleotide synthetase</fullName>
    </alternativeName>
    <alternativeName>
        <fullName evidence="11 12">Phosphoribosylglycinamide synthetase</fullName>
    </alternativeName>
</protein>
<dbReference type="InterPro" id="IPR020561">
    <property type="entry name" value="PRibGlycinamid_synth_ATP-grasp"/>
</dbReference>
<dbReference type="InterPro" id="IPR013815">
    <property type="entry name" value="ATP_grasp_subdomain_1"/>
</dbReference>
<dbReference type="GO" id="GO:0006189">
    <property type="term" value="P:'de novo' IMP biosynthetic process"/>
    <property type="evidence" value="ECO:0007669"/>
    <property type="project" value="UniProtKB-UniRule"/>
</dbReference>
<dbReference type="STRING" id="680646.RMDY18_02990"/>
<dbReference type="SMART" id="SM01209">
    <property type="entry name" value="GARS_A"/>
    <property type="match status" value="1"/>
</dbReference>
<evidence type="ECO:0000313" key="16">
    <source>
        <dbReference type="Proteomes" id="UP000001883"/>
    </source>
</evidence>
<dbReference type="GO" id="GO:0046872">
    <property type="term" value="F:metal ion binding"/>
    <property type="evidence" value="ECO:0007669"/>
    <property type="project" value="InterPro"/>
</dbReference>
<dbReference type="GO" id="GO:0005524">
    <property type="term" value="F:ATP binding"/>
    <property type="evidence" value="ECO:0007669"/>
    <property type="project" value="UniProtKB-UniRule"/>
</dbReference>
<dbReference type="InterPro" id="IPR020562">
    <property type="entry name" value="PRibGlycinamide_synth_N"/>
</dbReference>
<comment type="cofactor">
    <cofactor evidence="1">
        <name>Mn(2+)</name>
        <dbReference type="ChEBI" id="CHEBI:29035"/>
    </cofactor>
</comment>
<accession>D2NR55</accession>
<reference evidence="16" key="1">
    <citation type="submission" date="2009-07" db="EMBL/GenBank/DDBJ databases">
        <title>Complete genome sequence of Rothia mucilaginosa DJ.</title>
        <authorList>
            <person name="Yamane K."/>
            <person name="Nambu T."/>
            <person name="Mashimo C."/>
            <person name="Sugimori C."/>
            <person name="Yamanaka T."/>
            <person name="Leung K."/>
            <person name="Fukushima H."/>
        </authorList>
    </citation>
    <scope>NUCLEOTIDE SEQUENCE [LARGE SCALE GENOMIC DNA]</scope>
    <source>
        <strain evidence="16">DY-18</strain>
    </source>
</reference>
<keyword evidence="7 12" id="KW-0658">Purine biosynthesis</keyword>
<dbReference type="InterPro" id="IPR000115">
    <property type="entry name" value="PRibGlycinamide_synth"/>
</dbReference>
<dbReference type="Pfam" id="PF02843">
    <property type="entry name" value="GARS_C"/>
    <property type="match status" value="1"/>
</dbReference>
<dbReference type="Pfam" id="PF01071">
    <property type="entry name" value="GARS_A"/>
    <property type="match status" value="1"/>
</dbReference>
<evidence type="ECO:0000313" key="15">
    <source>
        <dbReference type="EMBL" id="BAI64131.1"/>
    </source>
</evidence>
<gene>
    <name evidence="12" type="primary">purD</name>
    <name evidence="15" type="ordered locus">RMDY18_02990</name>
</gene>
<dbReference type="InterPro" id="IPR011054">
    <property type="entry name" value="Rudment_hybrid_motif"/>
</dbReference>
<evidence type="ECO:0000256" key="1">
    <source>
        <dbReference type="ARBA" id="ARBA00001936"/>
    </source>
</evidence>
<dbReference type="Pfam" id="PF02844">
    <property type="entry name" value="GARS_N"/>
    <property type="match status" value="1"/>
</dbReference>
<evidence type="ECO:0000256" key="2">
    <source>
        <dbReference type="ARBA" id="ARBA00001946"/>
    </source>
</evidence>
<comment type="similarity">
    <text evidence="9 12">Belongs to the GARS family.</text>
</comment>
<evidence type="ECO:0000256" key="5">
    <source>
        <dbReference type="ARBA" id="ARBA00022598"/>
    </source>
</evidence>
<dbReference type="UniPathway" id="UPA00074">
    <property type="reaction ID" value="UER00125"/>
</dbReference>
<evidence type="ECO:0000256" key="4">
    <source>
        <dbReference type="ARBA" id="ARBA00013255"/>
    </source>
</evidence>
<evidence type="ECO:0000256" key="11">
    <source>
        <dbReference type="ARBA" id="ARBA00042864"/>
    </source>
</evidence>
<dbReference type="PROSITE" id="PS00184">
    <property type="entry name" value="GARS"/>
    <property type="match status" value="1"/>
</dbReference>
<dbReference type="SMART" id="SM01210">
    <property type="entry name" value="GARS_C"/>
    <property type="match status" value="1"/>
</dbReference>
<feature type="domain" description="ATP-grasp" evidence="14">
    <location>
        <begin position="145"/>
        <end position="345"/>
    </location>
</feature>
<comment type="catalytic activity">
    <reaction evidence="12">
        <text>5-phospho-beta-D-ribosylamine + glycine + ATP = N(1)-(5-phospho-beta-D-ribosyl)glycinamide + ADP + phosphate + H(+)</text>
        <dbReference type="Rhea" id="RHEA:17453"/>
        <dbReference type="ChEBI" id="CHEBI:15378"/>
        <dbReference type="ChEBI" id="CHEBI:30616"/>
        <dbReference type="ChEBI" id="CHEBI:43474"/>
        <dbReference type="ChEBI" id="CHEBI:57305"/>
        <dbReference type="ChEBI" id="CHEBI:58681"/>
        <dbReference type="ChEBI" id="CHEBI:143788"/>
        <dbReference type="ChEBI" id="CHEBI:456216"/>
        <dbReference type="EC" id="6.3.4.13"/>
    </reaction>
</comment>
<proteinExistence type="inferred from homology"/>
<dbReference type="SUPFAM" id="SSF52440">
    <property type="entry name" value="PreATP-grasp domain"/>
    <property type="match status" value="1"/>
</dbReference>
<evidence type="ECO:0000256" key="8">
    <source>
        <dbReference type="ARBA" id="ARBA00022840"/>
    </source>
</evidence>
<evidence type="ECO:0000256" key="6">
    <source>
        <dbReference type="ARBA" id="ARBA00022741"/>
    </source>
</evidence>